<dbReference type="Pfam" id="PF23220">
    <property type="entry name" value="HAT_Syf1_M"/>
    <property type="match status" value="1"/>
</dbReference>
<gene>
    <name evidence="11" type="primary">Xab2_2</name>
    <name evidence="11" type="ORF">GWK47_045874</name>
</gene>
<dbReference type="InterPro" id="IPR056350">
    <property type="entry name" value="HAT_Syf1_central"/>
</dbReference>
<dbReference type="InterPro" id="IPR055433">
    <property type="entry name" value="HAT_Syf1-like_N"/>
</dbReference>
<dbReference type="FunFam" id="1.25.40.10:FF:000023">
    <property type="entry name" value="Pre-mRNA-splicing factor SYF1"/>
    <property type="match status" value="1"/>
</dbReference>
<evidence type="ECO:0000256" key="4">
    <source>
        <dbReference type="ARBA" id="ARBA00022728"/>
    </source>
</evidence>
<keyword evidence="3" id="KW-0507">mRNA processing</keyword>
<dbReference type="Pfam" id="PF23233">
    <property type="entry name" value="HAT_Syf1_CNRKL1_N"/>
    <property type="match status" value="2"/>
</dbReference>
<evidence type="ECO:0000259" key="8">
    <source>
        <dbReference type="Pfam" id="PF23220"/>
    </source>
</evidence>
<dbReference type="PANTHER" id="PTHR11246">
    <property type="entry name" value="PRE-MRNA SPLICING FACTOR"/>
    <property type="match status" value="1"/>
</dbReference>
<name>A0A8J5CTX2_CHIOP</name>
<evidence type="ECO:0000256" key="5">
    <source>
        <dbReference type="ARBA" id="ARBA00022737"/>
    </source>
</evidence>
<comment type="similarity">
    <text evidence="2">Belongs to the crooked-neck family.</text>
</comment>
<dbReference type="GO" id="GO:0071014">
    <property type="term" value="C:post-mRNA release spliceosomal complex"/>
    <property type="evidence" value="ECO:0007669"/>
    <property type="project" value="TreeGrafter"/>
</dbReference>
<keyword evidence="6" id="KW-0508">mRNA splicing</keyword>
<evidence type="ECO:0000259" key="10">
    <source>
        <dbReference type="Pfam" id="PF23233"/>
    </source>
</evidence>
<evidence type="ECO:0000256" key="7">
    <source>
        <dbReference type="ARBA" id="ARBA00023242"/>
    </source>
</evidence>
<evidence type="ECO:0000256" key="3">
    <source>
        <dbReference type="ARBA" id="ARBA00022664"/>
    </source>
</evidence>
<keyword evidence="4" id="KW-0747">Spliceosome</keyword>
<comment type="subcellular location">
    <subcellularLocation>
        <location evidence="1">Nucleus</location>
    </subcellularLocation>
</comment>
<protein>
    <submittedName>
        <fullName evidence="11">Pre-mRNA-splicing factor SYF1</fullName>
    </submittedName>
</protein>
<evidence type="ECO:0000259" key="9">
    <source>
        <dbReference type="Pfam" id="PF23231"/>
    </source>
</evidence>
<dbReference type="SMART" id="SM00386">
    <property type="entry name" value="HAT"/>
    <property type="match status" value="9"/>
</dbReference>
<keyword evidence="7" id="KW-0539">Nucleus</keyword>
<sequence>MLMDASTIIIETDDLQYEEELLRNPFSVKHWMRYTEHKKDAPHDNLNKVYERALLQMPGSYKLWHQYLRLRMQQVKGRCITDPGYESVNNTFERGLVFMHKMPRIWIDYCHFLMSQRKITPDQEAVYGVSMLYSDTRNSPLHTFPLQTFDRALCALPITQHNRVWPLYLKFVMAYSISETAMRVWRRYLKLCPEDTEDCISYLISIGRLEDGAKKYEWCVNTDSFTSKYGKSKHQLWSELCELISKNPQETSLKNAEAIIRHGLQRYTDQVGMLWNSLAEYYIISALFERARDVYEEALRSVMTVRDFTQVFDSYAQFEELMLKRRMEEVGPEVDLEDDSDIELRLARYEDLIQRRPLLLNSVMLRQNPHNVLEWQKRVTLYEGQNKMIVATYMEAVKTIDPKMATGKLYSLWVDFAKFYEDNGQIVDARIIFQRATEVSYVKVHDLASVWCEWAEIEIRHNNEEEALKLMKRATAPPPHKVAYNDESEPVQRRVYKSLKLWSMYADLEESLGTFRSCKAVYDRIIDLRIATPQIIINYGMFLQESNYFEEAFKAYEKGISLFKWPYVYDIWNTYLTKFLQRYQGTKIERARDLFEQCLEKCPPSYAKNLYLLYAKMEEEHGLARHAMQVYSRATKAVPPEERLAVYNIYLQHAQQIYGITKTREIYQEAIGTSYEVRDPALRHMERLADRPGVRSHQTPDFDPLSRVWRATDFE</sequence>
<dbReference type="Proteomes" id="UP000770661">
    <property type="component" value="Unassembled WGS sequence"/>
</dbReference>
<dbReference type="FunFam" id="1.25.40.10:FF:000137">
    <property type="entry name" value="Pre-mRNA-splicing factor syf1"/>
    <property type="match status" value="1"/>
</dbReference>
<organism evidence="11 12">
    <name type="scientific">Chionoecetes opilio</name>
    <name type="common">Atlantic snow crab</name>
    <name type="synonym">Cancer opilio</name>
    <dbReference type="NCBI Taxonomy" id="41210"/>
    <lineage>
        <taxon>Eukaryota</taxon>
        <taxon>Metazoa</taxon>
        <taxon>Ecdysozoa</taxon>
        <taxon>Arthropoda</taxon>
        <taxon>Crustacea</taxon>
        <taxon>Multicrustacea</taxon>
        <taxon>Malacostraca</taxon>
        <taxon>Eumalacostraca</taxon>
        <taxon>Eucarida</taxon>
        <taxon>Decapoda</taxon>
        <taxon>Pleocyemata</taxon>
        <taxon>Brachyura</taxon>
        <taxon>Eubrachyura</taxon>
        <taxon>Majoidea</taxon>
        <taxon>Majidae</taxon>
        <taxon>Chionoecetes</taxon>
    </lineage>
</organism>
<evidence type="ECO:0000313" key="12">
    <source>
        <dbReference type="Proteomes" id="UP000770661"/>
    </source>
</evidence>
<dbReference type="EMBL" id="JACEEZ010010590">
    <property type="protein sequence ID" value="KAG0721729.1"/>
    <property type="molecule type" value="Genomic_DNA"/>
</dbReference>
<feature type="domain" description="Pre-mRNA-splicing factor Syf1/CRNKL1-like C-terminal HAT-repeats" evidence="9">
    <location>
        <begin position="402"/>
        <end position="673"/>
    </location>
</feature>
<dbReference type="PANTHER" id="PTHR11246:SF5">
    <property type="entry name" value="PRE-MRNA-SPLICING FACTOR SYF1"/>
    <property type="match status" value="1"/>
</dbReference>
<dbReference type="OrthoDB" id="10067343at2759"/>
<dbReference type="InterPro" id="IPR055430">
    <property type="entry name" value="HAT_Syf1_CNRKL1_C"/>
</dbReference>
<feature type="domain" description="Pre-mRNA-splicing factor Syf1-like N-terminal HAT-repeats" evidence="10">
    <location>
        <begin position="146"/>
        <end position="194"/>
    </location>
</feature>
<dbReference type="InterPro" id="IPR011990">
    <property type="entry name" value="TPR-like_helical_dom_sf"/>
</dbReference>
<comment type="caution">
    <text evidence="11">The sequence shown here is derived from an EMBL/GenBank/DDBJ whole genome shotgun (WGS) entry which is preliminary data.</text>
</comment>
<dbReference type="InterPro" id="IPR045075">
    <property type="entry name" value="Syf1-like"/>
</dbReference>
<dbReference type="SUPFAM" id="SSF48452">
    <property type="entry name" value="TPR-like"/>
    <property type="match status" value="2"/>
</dbReference>
<evidence type="ECO:0000256" key="6">
    <source>
        <dbReference type="ARBA" id="ARBA00023187"/>
    </source>
</evidence>
<evidence type="ECO:0000256" key="2">
    <source>
        <dbReference type="ARBA" id="ARBA00008644"/>
    </source>
</evidence>
<dbReference type="GO" id="GO:0000349">
    <property type="term" value="P:generation of catalytic spliceosome for first transesterification step"/>
    <property type="evidence" value="ECO:0007669"/>
    <property type="project" value="TreeGrafter"/>
</dbReference>
<evidence type="ECO:0000256" key="1">
    <source>
        <dbReference type="ARBA" id="ARBA00004123"/>
    </source>
</evidence>
<dbReference type="Gene3D" id="1.25.40.10">
    <property type="entry name" value="Tetratricopeptide repeat domain"/>
    <property type="match status" value="4"/>
</dbReference>
<dbReference type="InterPro" id="IPR003107">
    <property type="entry name" value="HAT"/>
</dbReference>
<evidence type="ECO:0000313" key="11">
    <source>
        <dbReference type="EMBL" id="KAG0721729.1"/>
    </source>
</evidence>
<feature type="domain" description="Pre-mRNA-splicing factor SYF1 central HAT repeats" evidence="8">
    <location>
        <begin position="197"/>
        <end position="400"/>
    </location>
</feature>
<accession>A0A8J5CTX2</accession>
<keyword evidence="12" id="KW-1185">Reference proteome</keyword>
<feature type="domain" description="Pre-mRNA-splicing factor Syf1-like N-terminal HAT-repeats" evidence="10">
    <location>
        <begin position="13"/>
        <end position="121"/>
    </location>
</feature>
<dbReference type="GO" id="GO:0071007">
    <property type="term" value="C:U2-type catalytic step 2 spliceosome"/>
    <property type="evidence" value="ECO:0007669"/>
    <property type="project" value="TreeGrafter"/>
</dbReference>
<dbReference type="GO" id="GO:0000974">
    <property type="term" value="C:Prp19 complex"/>
    <property type="evidence" value="ECO:0007669"/>
    <property type="project" value="TreeGrafter"/>
</dbReference>
<dbReference type="Pfam" id="PF23231">
    <property type="entry name" value="HAT_Syf1_CNRKL1_C"/>
    <property type="match status" value="1"/>
</dbReference>
<proteinExistence type="inferred from homology"/>
<reference evidence="11" key="1">
    <citation type="submission" date="2020-07" db="EMBL/GenBank/DDBJ databases">
        <title>The High-quality genome of the commercially important snow crab, Chionoecetes opilio.</title>
        <authorList>
            <person name="Jeong J.-H."/>
            <person name="Ryu S."/>
        </authorList>
    </citation>
    <scope>NUCLEOTIDE SEQUENCE</scope>
    <source>
        <strain evidence="11">MADBK_172401_WGS</strain>
        <tissue evidence="11">Digestive gland</tissue>
    </source>
</reference>
<dbReference type="AlphaFoldDB" id="A0A8J5CTX2"/>
<keyword evidence="5" id="KW-0677">Repeat</keyword>